<name>A0A832ZAG8_9EURY</name>
<gene>
    <name evidence="1" type="ORF">EYH15_02195</name>
</gene>
<dbReference type="Proteomes" id="UP000643554">
    <property type="component" value="Unassembled WGS sequence"/>
</dbReference>
<evidence type="ECO:0000313" key="2">
    <source>
        <dbReference type="Proteomes" id="UP000643554"/>
    </source>
</evidence>
<accession>A0A832ZAG8</accession>
<proteinExistence type="predicted"/>
<sequence length="60" mass="6794">MKLLRFLGVVSIIFILGLCGCIENTQKIEGSNVETLNTLKVIDLYNREVEVPEKVERIVC</sequence>
<evidence type="ECO:0000313" key="1">
    <source>
        <dbReference type="EMBL" id="HIP84284.1"/>
    </source>
</evidence>
<reference evidence="1" key="1">
    <citation type="journal article" date="2020" name="ISME J.">
        <title>Gammaproteobacteria mediating utilization of methyl-, sulfur- and petroleum organic compounds in deep ocean hydrothermal plumes.</title>
        <authorList>
            <person name="Zhou Z."/>
            <person name="Liu Y."/>
            <person name="Pan J."/>
            <person name="Cron B.R."/>
            <person name="Toner B.M."/>
            <person name="Anantharaman K."/>
            <person name="Breier J.A."/>
            <person name="Dick G.J."/>
            <person name="Li M."/>
        </authorList>
    </citation>
    <scope>NUCLEOTIDE SEQUENCE</scope>
    <source>
        <strain evidence="1">SZUA-1453</strain>
    </source>
</reference>
<dbReference type="AlphaFoldDB" id="A0A832ZAG8"/>
<protein>
    <submittedName>
        <fullName evidence="1">ABC transporter substrate-binding protein</fullName>
    </submittedName>
</protein>
<organism evidence="1 2">
    <name type="scientific">Methanothermococcus okinawensis</name>
    <dbReference type="NCBI Taxonomy" id="155863"/>
    <lineage>
        <taxon>Archaea</taxon>
        <taxon>Methanobacteriati</taxon>
        <taxon>Methanobacteriota</taxon>
        <taxon>Methanomada group</taxon>
        <taxon>Methanococci</taxon>
        <taxon>Methanococcales</taxon>
        <taxon>Methanococcaceae</taxon>
        <taxon>Methanothermococcus</taxon>
    </lineage>
</organism>
<comment type="caution">
    <text evidence="1">The sequence shown here is derived from an EMBL/GenBank/DDBJ whole genome shotgun (WGS) entry which is preliminary data.</text>
</comment>
<dbReference type="PROSITE" id="PS51257">
    <property type="entry name" value="PROKAR_LIPOPROTEIN"/>
    <property type="match status" value="1"/>
</dbReference>
<dbReference type="EMBL" id="DQUI01000038">
    <property type="protein sequence ID" value="HIP84284.1"/>
    <property type="molecule type" value="Genomic_DNA"/>
</dbReference>
<feature type="non-terminal residue" evidence="1">
    <location>
        <position position="60"/>
    </location>
</feature>